<proteinExistence type="predicted"/>
<accession>A0A2J5HUS8</accession>
<sequence length="333" mass="37913">MAQMPNLSLDRIPIDIVRLFINSLDPIAEIATLQNLRLTCRLLNDLATSQLFHALTFRAQNEVQIRQQIAPKYLRHVRWLSVNCCSYIQCLVPGLALSHPICLSRFMDLLTQMPQLERLWLRGSYNCDKGCIGVSDDEGFDPDHNALDIAAFLMNMSCLTPRRKRIETNLRFLYLDLDMMRRDENWYLARFLPVFFIPSLRVLTAKGMGLAISSGGPPLPTEHIGESGLRKLKLINAGIEMPFLESLLMLPTALEELSLRGRTIVLPDSEEDIYAVRKFQRAAERQSASLKVLELNEGLHAADETVLGGVIDLSKFVALRRYEGYYEDVSKRF</sequence>
<organism evidence="1 2">
    <name type="scientific">Aspergillus taichungensis</name>
    <dbReference type="NCBI Taxonomy" id="482145"/>
    <lineage>
        <taxon>Eukaryota</taxon>
        <taxon>Fungi</taxon>
        <taxon>Dikarya</taxon>
        <taxon>Ascomycota</taxon>
        <taxon>Pezizomycotina</taxon>
        <taxon>Eurotiomycetes</taxon>
        <taxon>Eurotiomycetidae</taxon>
        <taxon>Eurotiales</taxon>
        <taxon>Aspergillaceae</taxon>
        <taxon>Aspergillus</taxon>
        <taxon>Aspergillus subgen. Circumdati</taxon>
    </lineage>
</organism>
<evidence type="ECO:0000313" key="1">
    <source>
        <dbReference type="EMBL" id="PLN81112.1"/>
    </source>
</evidence>
<dbReference type="Proteomes" id="UP000235023">
    <property type="component" value="Unassembled WGS sequence"/>
</dbReference>
<protein>
    <recommendedName>
        <fullName evidence="3">F-box domain-containing protein</fullName>
    </recommendedName>
</protein>
<dbReference type="SUPFAM" id="SSF52047">
    <property type="entry name" value="RNI-like"/>
    <property type="match status" value="1"/>
</dbReference>
<name>A0A2J5HUS8_9EURO</name>
<evidence type="ECO:0008006" key="3">
    <source>
        <dbReference type="Google" id="ProtNLM"/>
    </source>
</evidence>
<reference evidence="2" key="1">
    <citation type="submission" date="2017-12" db="EMBL/GenBank/DDBJ databases">
        <authorList>
            <consortium name="DOE Joint Genome Institute"/>
            <person name="Mondo S.J."/>
            <person name="Kjaerbolling I."/>
            <person name="Vesth T.C."/>
            <person name="Frisvad J.C."/>
            <person name="Nybo J.L."/>
            <person name="Theobald S."/>
            <person name="Kuo A."/>
            <person name="Bowyer P."/>
            <person name="Matsuda Y."/>
            <person name="Lyhne E.K."/>
            <person name="Kogle M.E."/>
            <person name="Clum A."/>
            <person name="Lipzen A."/>
            <person name="Salamov A."/>
            <person name="Ngan C.Y."/>
            <person name="Daum C."/>
            <person name="Chiniquy J."/>
            <person name="Barry K."/>
            <person name="LaButti K."/>
            <person name="Haridas S."/>
            <person name="Simmons B.A."/>
            <person name="Magnuson J.K."/>
            <person name="Mortensen U.H."/>
            <person name="Larsen T.O."/>
            <person name="Grigoriev I.V."/>
            <person name="Baker S.E."/>
            <person name="Andersen M.R."/>
            <person name="Nordberg H.P."/>
            <person name="Cantor M.N."/>
            <person name="Hua S.X."/>
        </authorList>
    </citation>
    <scope>NUCLEOTIDE SEQUENCE [LARGE SCALE GENOMIC DNA]</scope>
    <source>
        <strain evidence="2">IBT 19404</strain>
    </source>
</reference>
<keyword evidence="2" id="KW-1185">Reference proteome</keyword>
<gene>
    <name evidence="1" type="ORF">BDW42DRAFT_169599</name>
</gene>
<dbReference type="OrthoDB" id="2522477at2759"/>
<evidence type="ECO:0000313" key="2">
    <source>
        <dbReference type="Proteomes" id="UP000235023"/>
    </source>
</evidence>
<dbReference type="EMBL" id="KZ559540">
    <property type="protein sequence ID" value="PLN81112.1"/>
    <property type="molecule type" value="Genomic_DNA"/>
</dbReference>
<dbReference type="AlphaFoldDB" id="A0A2J5HUS8"/>